<evidence type="ECO:0000259" key="2">
    <source>
        <dbReference type="PROSITE" id="PS50968"/>
    </source>
</evidence>
<dbReference type="FunFam" id="2.40.50.100:FF:000003">
    <property type="entry name" value="Acetyl-CoA carboxylase biotin carboxyl carrier protein"/>
    <property type="match status" value="1"/>
</dbReference>
<dbReference type="Pfam" id="PF00364">
    <property type="entry name" value="Biotin_lipoyl"/>
    <property type="match status" value="1"/>
</dbReference>
<dbReference type="PROSITE" id="PS50968">
    <property type="entry name" value="BIOTINYL_LIPOYL"/>
    <property type="match status" value="1"/>
</dbReference>
<dbReference type="PANTHER" id="PTHR45266">
    <property type="entry name" value="OXALOACETATE DECARBOXYLASE ALPHA CHAIN"/>
    <property type="match status" value="1"/>
</dbReference>
<dbReference type="PANTHER" id="PTHR45266:SF3">
    <property type="entry name" value="OXALOACETATE DECARBOXYLASE ALPHA CHAIN"/>
    <property type="match status" value="1"/>
</dbReference>
<accession>A0A316DGW2</accession>
<keyword evidence="4" id="KW-1185">Reference proteome</keyword>
<dbReference type="InterPro" id="IPR011053">
    <property type="entry name" value="Single_hybrid_motif"/>
</dbReference>
<dbReference type="Proteomes" id="UP000245430">
    <property type="component" value="Unassembled WGS sequence"/>
</dbReference>
<name>A0A316DGW2_9FLAO</name>
<evidence type="ECO:0000313" key="4">
    <source>
        <dbReference type="Proteomes" id="UP000245430"/>
    </source>
</evidence>
<organism evidence="3 4">
    <name type="scientific">Xanthomarina spongicola</name>
    <dbReference type="NCBI Taxonomy" id="570520"/>
    <lineage>
        <taxon>Bacteria</taxon>
        <taxon>Pseudomonadati</taxon>
        <taxon>Bacteroidota</taxon>
        <taxon>Flavobacteriia</taxon>
        <taxon>Flavobacteriales</taxon>
        <taxon>Flavobacteriaceae</taxon>
        <taxon>Xanthomarina</taxon>
    </lineage>
</organism>
<dbReference type="Gene3D" id="2.40.50.100">
    <property type="match status" value="1"/>
</dbReference>
<protein>
    <submittedName>
        <fullName evidence="3">Biotin-dependent enzyme</fullName>
    </submittedName>
</protein>
<gene>
    <name evidence="3" type="ORF">LX78_02754</name>
</gene>
<dbReference type="CDD" id="cd06850">
    <property type="entry name" value="biotinyl_domain"/>
    <property type="match status" value="1"/>
</dbReference>
<evidence type="ECO:0000313" key="3">
    <source>
        <dbReference type="EMBL" id="PWK17421.1"/>
    </source>
</evidence>
<dbReference type="EMBL" id="QGGP01000009">
    <property type="protein sequence ID" value="PWK17421.1"/>
    <property type="molecule type" value="Genomic_DNA"/>
</dbReference>
<dbReference type="InterPro" id="IPR001882">
    <property type="entry name" value="Biotin_BS"/>
</dbReference>
<keyword evidence="1" id="KW-0092">Biotin</keyword>
<dbReference type="InterPro" id="IPR000089">
    <property type="entry name" value="Biotin_lipoyl"/>
</dbReference>
<evidence type="ECO:0000256" key="1">
    <source>
        <dbReference type="ARBA" id="ARBA00023267"/>
    </source>
</evidence>
<dbReference type="InterPro" id="IPR050709">
    <property type="entry name" value="Biotin_Carboxyl_Carrier/Decarb"/>
</dbReference>
<dbReference type="SUPFAM" id="SSF51230">
    <property type="entry name" value="Single hybrid motif"/>
    <property type="match status" value="1"/>
</dbReference>
<dbReference type="AlphaFoldDB" id="A0A316DGW2"/>
<dbReference type="RefSeq" id="WP_109683333.1">
    <property type="nucleotide sequence ID" value="NZ_QGGP01000009.1"/>
</dbReference>
<dbReference type="PROSITE" id="PS00188">
    <property type="entry name" value="BIOTIN"/>
    <property type="match status" value="1"/>
</dbReference>
<dbReference type="OrthoDB" id="9812676at2"/>
<comment type="caution">
    <text evidence="3">The sequence shown here is derived from an EMBL/GenBank/DDBJ whole genome shotgun (WGS) entry which is preliminary data.</text>
</comment>
<feature type="domain" description="Lipoyl-binding" evidence="2">
    <location>
        <begin position="83"/>
        <end position="161"/>
    </location>
</feature>
<sequence length="161" mass="18085">MSKIFKVKVNNSFDFDVDSEKIKEFDAISHENQKFHILEKSKSYNAQIINQDFNNKTYTISINNNTYIVAINDDLDVLIKDMGFEVGATKKVNDVKAPMPGLILDINVSIGQEVKEDDALLILEAMKMENVITSPRDGIIKSISVSKGAAVDKNQLLIEFE</sequence>
<proteinExistence type="predicted"/>
<reference evidence="3 4" key="1">
    <citation type="submission" date="2018-05" db="EMBL/GenBank/DDBJ databases">
        <title>Genomic Encyclopedia of Archaeal and Bacterial Type Strains, Phase II (KMG-II): from individual species to whole genera.</title>
        <authorList>
            <person name="Goeker M."/>
        </authorList>
    </citation>
    <scope>NUCLEOTIDE SEQUENCE [LARGE SCALE GENOMIC DNA]</scope>
    <source>
        <strain evidence="3 4">DSM 22637</strain>
    </source>
</reference>